<proteinExistence type="predicted"/>
<dbReference type="AlphaFoldDB" id="A0A9Q3EE75"/>
<dbReference type="EMBL" id="AVOT02028653">
    <property type="protein sequence ID" value="MBW0521205.1"/>
    <property type="molecule type" value="Genomic_DNA"/>
</dbReference>
<comment type="caution">
    <text evidence="2">The sequence shown here is derived from an EMBL/GenBank/DDBJ whole genome shotgun (WGS) entry which is preliminary data.</text>
</comment>
<evidence type="ECO:0000313" key="2">
    <source>
        <dbReference type="EMBL" id="MBW0521205.1"/>
    </source>
</evidence>
<sequence length="92" mass="10489">MSPVMEKEGPVASTTSNPAPEQPRDNSKGTQKRHRGARSNQGKAHWHRPYPKGLRIPKLEPSAMESLLNMARTLMEFTAKEQERMTRNYPCK</sequence>
<dbReference type="Proteomes" id="UP000765509">
    <property type="component" value="Unassembled WGS sequence"/>
</dbReference>
<evidence type="ECO:0000256" key="1">
    <source>
        <dbReference type="SAM" id="MobiDB-lite"/>
    </source>
</evidence>
<evidence type="ECO:0000313" key="3">
    <source>
        <dbReference type="Proteomes" id="UP000765509"/>
    </source>
</evidence>
<organism evidence="2 3">
    <name type="scientific">Austropuccinia psidii MF-1</name>
    <dbReference type="NCBI Taxonomy" id="1389203"/>
    <lineage>
        <taxon>Eukaryota</taxon>
        <taxon>Fungi</taxon>
        <taxon>Dikarya</taxon>
        <taxon>Basidiomycota</taxon>
        <taxon>Pucciniomycotina</taxon>
        <taxon>Pucciniomycetes</taxon>
        <taxon>Pucciniales</taxon>
        <taxon>Sphaerophragmiaceae</taxon>
        <taxon>Austropuccinia</taxon>
    </lineage>
</organism>
<name>A0A9Q3EE75_9BASI</name>
<reference evidence="2" key="1">
    <citation type="submission" date="2021-03" db="EMBL/GenBank/DDBJ databases">
        <title>Draft genome sequence of rust myrtle Austropuccinia psidii MF-1, a brazilian biotype.</title>
        <authorList>
            <person name="Quecine M.C."/>
            <person name="Pachon D.M.R."/>
            <person name="Bonatelli M.L."/>
            <person name="Correr F.H."/>
            <person name="Franceschini L.M."/>
            <person name="Leite T.F."/>
            <person name="Margarido G.R.A."/>
            <person name="Almeida C.A."/>
            <person name="Ferrarezi J.A."/>
            <person name="Labate C.A."/>
        </authorList>
    </citation>
    <scope>NUCLEOTIDE SEQUENCE</scope>
    <source>
        <strain evidence="2">MF-1</strain>
    </source>
</reference>
<feature type="region of interest" description="Disordered" evidence="1">
    <location>
        <begin position="1"/>
        <end position="56"/>
    </location>
</feature>
<gene>
    <name evidence="2" type="ORF">O181_060920</name>
</gene>
<protein>
    <submittedName>
        <fullName evidence="2">Uncharacterized protein</fullName>
    </submittedName>
</protein>
<accession>A0A9Q3EE75</accession>
<keyword evidence="3" id="KW-1185">Reference proteome</keyword>